<evidence type="ECO:0000313" key="2">
    <source>
        <dbReference type="Proteomes" id="UP000269015"/>
    </source>
</evidence>
<evidence type="ECO:0000313" key="1">
    <source>
        <dbReference type="EMBL" id="AZB17164.1"/>
    </source>
</evidence>
<organism evidence="1 2">
    <name type="scientific">Chryseobacterium indologenes</name>
    <name type="common">Flavobacterium indologenes</name>
    <dbReference type="NCBI Taxonomy" id="253"/>
    <lineage>
        <taxon>Bacteria</taxon>
        <taxon>Pseudomonadati</taxon>
        <taxon>Bacteroidota</taxon>
        <taxon>Flavobacteriia</taxon>
        <taxon>Flavobacteriales</taxon>
        <taxon>Weeksellaceae</taxon>
        <taxon>Chryseobacterium group</taxon>
        <taxon>Chryseobacterium</taxon>
    </lineage>
</organism>
<dbReference type="RefSeq" id="WP_115596874.1">
    <property type="nucleotide sequence ID" value="NZ_CP022058.2"/>
</dbReference>
<dbReference type="GeneID" id="56898098"/>
<dbReference type="NCBIfam" id="TIGR01847">
    <property type="entry name" value="bacteriocin_sig"/>
    <property type="match status" value="1"/>
</dbReference>
<proteinExistence type="predicted"/>
<dbReference type="Proteomes" id="UP000269015">
    <property type="component" value="Chromosome"/>
</dbReference>
<dbReference type="InterPro" id="IPR010133">
    <property type="entry name" value="Bacteriocin_signal_seq"/>
</dbReference>
<sequence>MKNQCLPQGRKLNKKELNTIKGGLKICILPETTECAFYGNFCGEPECKTRPW</sequence>
<dbReference type="AlphaFoldDB" id="A0A3G5Z1Y0"/>
<dbReference type="EMBL" id="CP033930">
    <property type="protein sequence ID" value="AZB17164.1"/>
    <property type="molecule type" value="Genomic_DNA"/>
</dbReference>
<reference evidence="1 2" key="1">
    <citation type="submission" date="2018-11" db="EMBL/GenBank/DDBJ databases">
        <title>Proposal to divide the Flavobacteriaceae and reorganize its genera based on Amino Acid Identity values calculated from whole genome sequences.</title>
        <authorList>
            <person name="Nicholson A.C."/>
            <person name="Gulvik C.A."/>
            <person name="Whitney A.M."/>
            <person name="Humrighouse B.W."/>
            <person name="Bell M."/>
            <person name="Holmes B."/>
            <person name="Steigerwalt A.G."/>
            <person name="Villarma A."/>
            <person name="Sheth M."/>
            <person name="Batra D."/>
            <person name="Pryor J."/>
            <person name="Bernardet J.-F."/>
            <person name="Hugo C."/>
            <person name="Kampfer P."/>
            <person name="Newman J."/>
            <person name="McQuiston J.R."/>
        </authorList>
    </citation>
    <scope>NUCLEOTIDE SEQUENCE [LARGE SCALE GENOMIC DNA]</scope>
    <source>
        <strain evidence="1 2">H5559</strain>
    </source>
</reference>
<gene>
    <name evidence="1" type="ORF">EG352_04970</name>
</gene>
<dbReference type="OrthoDB" id="1190610at2"/>
<name>A0A3G5Z1Y0_CHRID</name>
<accession>A0A3G5Z1Y0</accession>
<protein>
    <submittedName>
        <fullName evidence="1">Bacteriocin</fullName>
    </submittedName>
</protein>